<dbReference type="EMBL" id="QXDC01000005">
    <property type="protein sequence ID" value="RIA36783.1"/>
    <property type="molecule type" value="Genomic_DNA"/>
</dbReference>
<organism evidence="2 3">
    <name type="scientific">Hephaestia caeni</name>
    <dbReference type="NCBI Taxonomy" id="645617"/>
    <lineage>
        <taxon>Bacteria</taxon>
        <taxon>Pseudomonadati</taxon>
        <taxon>Pseudomonadota</taxon>
        <taxon>Alphaproteobacteria</taxon>
        <taxon>Sphingomonadales</taxon>
        <taxon>Sphingomonadaceae</taxon>
        <taxon>Hephaestia</taxon>
    </lineage>
</organism>
<gene>
    <name evidence="2" type="ORF">DFR49_4072</name>
</gene>
<dbReference type="Proteomes" id="UP000266568">
    <property type="component" value="Unassembled WGS sequence"/>
</dbReference>
<evidence type="ECO:0000313" key="3">
    <source>
        <dbReference type="Proteomes" id="UP000266568"/>
    </source>
</evidence>
<evidence type="ECO:0000313" key="2">
    <source>
        <dbReference type="EMBL" id="RIA36783.1"/>
    </source>
</evidence>
<reference evidence="2 3" key="1">
    <citation type="submission" date="2018-08" db="EMBL/GenBank/DDBJ databases">
        <title>Genomic Encyclopedia of Type Strains, Phase IV (KMG-IV): sequencing the most valuable type-strain genomes for metagenomic binning, comparative biology and taxonomic classification.</title>
        <authorList>
            <person name="Goeker M."/>
        </authorList>
    </citation>
    <scope>NUCLEOTIDE SEQUENCE [LARGE SCALE GENOMIC DNA]</scope>
    <source>
        <strain evidence="2 3">DSM 25527</strain>
    </source>
</reference>
<protein>
    <submittedName>
        <fullName evidence="2">Uncharacterized protein</fullName>
    </submittedName>
</protein>
<name>A0A397NMF2_9SPHN</name>
<dbReference type="AlphaFoldDB" id="A0A397NMF2"/>
<keyword evidence="3" id="KW-1185">Reference proteome</keyword>
<comment type="caution">
    <text evidence="2">The sequence shown here is derived from an EMBL/GenBank/DDBJ whole genome shotgun (WGS) entry which is preliminary data.</text>
</comment>
<feature type="region of interest" description="Disordered" evidence="1">
    <location>
        <begin position="1"/>
        <end position="28"/>
    </location>
</feature>
<evidence type="ECO:0000256" key="1">
    <source>
        <dbReference type="SAM" id="MobiDB-lite"/>
    </source>
</evidence>
<proteinExistence type="predicted"/>
<accession>A0A397NMF2</accession>
<sequence length="80" mass="9487">MPSVQRMRPRRNYYYGGGSTHRAHSGKSGGGAVLCQNFWRDHFDHSQNAERHNYRVVEIPQHWNEVWNQIYWRQSVSSNA</sequence>